<dbReference type="NCBIfam" id="TIGR00012">
    <property type="entry name" value="L29"/>
    <property type="match status" value="1"/>
</dbReference>
<dbReference type="GO" id="GO:0022625">
    <property type="term" value="C:cytosolic large ribosomal subunit"/>
    <property type="evidence" value="ECO:0007669"/>
    <property type="project" value="TreeGrafter"/>
</dbReference>
<evidence type="ECO:0000256" key="2">
    <source>
        <dbReference type="ARBA" id="ARBA00022980"/>
    </source>
</evidence>
<dbReference type="HAMAP" id="MF_00374">
    <property type="entry name" value="Ribosomal_uL29"/>
    <property type="match status" value="1"/>
</dbReference>
<evidence type="ECO:0000256" key="3">
    <source>
        <dbReference type="ARBA" id="ARBA00023274"/>
    </source>
</evidence>
<dbReference type="RefSeq" id="WP_095738324.1">
    <property type="nucleotide sequence ID" value="NZ_CP037423.1"/>
</dbReference>
<dbReference type="Pfam" id="PF00831">
    <property type="entry name" value="Ribosomal_L29"/>
    <property type="match status" value="1"/>
</dbReference>
<keyword evidence="2 5" id="KW-0689">Ribosomal protein</keyword>
<organism evidence="6 7">
    <name type="scientific">Stieleria neptunia</name>
    <dbReference type="NCBI Taxonomy" id="2527979"/>
    <lineage>
        <taxon>Bacteria</taxon>
        <taxon>Pseudomonadati</taxon>
        <taxon>Planctomycetota</taxon>
        <taxon>Planctomycetia</taxon>
        <taxon>Pirellulales</taxon>
        <taxon>Pirellulaceae</taxon>
        <taxon>Stieleria</taxon>
    </lineage>
</organism>
<accession>A0A518HYI7</accession>
<dbReference type="InterPro" id="IPR036049">
    <property type="entry name" value="Ribosomal_uL29_sf"/>
</dbReference>
<reference evidence="6 7" key="1">
    <citation type="submission" date="2019-03" db="EMBL/GenBank/DDBJ databases">
        <title>Deep-cultivation of Planctomycetes and their phenomic and genomic characterization uncovers novel biology.</title>
        <authorList>
            <person name="Wiegand S."/>
            <person name="Jogler M."/>
            <person name="Boedeker C."/>
            <person name="Pinto D."/>
            <person name="Vollmers J."/>
            <person name="Rivas-Marin E."/>
            <person name="Kohn T."/>
            <person name="Peeters S.H."/>
            <person name="Heuer A."/>
            <person name="Rast P."/>
            <person name="Oberbeckmann S."/>
            <person name="Bunk B."/>
            <person name="Jeske O."/>
            <person name="Meyerdierks A."/>
            <person name="Storesund J.E."/>
            <person name="Kallscheuer N."/>
            <person name="Luecker S."/>
            <person name="Lage O.M."/>
            <person name="Pohl T."/>
            <person name="Merkel B.J."/>
            <person name="Hornburger P."/>
            <person name="Mueller R.-W."/>
            <person name="Bruemmer F."/>
            <person name="Labrenz M."/>
            <person name="Spormann A.M."/>
            <person name="Op den Camp H."/>
            <person name="Overmann J."/>
            <person name="Amann R."/>
            <person name="Jetten M.S.M."/>
            <person name="Mascher T."/>
            <person name="Medema M.H."/>
            <person name="Devos D.P."/>
            <person name="Kaster A.-K."/>
            <person name="Ovreas L."/>
            <person name="Rohde M."/>
            <person name="Galperin M.Y."/>
            <person name="Jogler C."/>
        </authorList>
    </citation>
    <scope>NUCLEOTIDE SEQUENCE [LARGE SCALE GENOMIC DNA]</scope>
    <source>
        <strain evidence="6 7">Enr13</strain>
    </source>
</reference>
<dbReference type="GO" id="GO:0003735">
    <property type="term" value="F:structural constituent of ribosome"/>
    <property type="evidence" value="ECO:0007669"/>
    <property type="project" value="InterPro"/>
</dbReference>
<dbReference type="OrthoDB" id="9815192at2"/>
<dbReference type="EMBL" id="CP037423">
    <property type="protein sequence ID" value="QDV45910.1"/>
    <property type="molecule type" value="Genomic_DNA"/>
</dbReference>
<evidence type="ECO:0000313" key="6">
    <source>
        <dbReference type="EMBL" id="QDV45910.1"/>
    </source>
</evidence>
<dbReference type="KEGG" id="snep:Enr13x_58130"/>
<dbReference type="Proteomes" id="UP000319004">
    <property type="component" value="Chromosome"/>
</dbReference>
<name>A0A518HYI7_9BACT</name>
<evidence type="ECO:0000256" key="1">
    <source>
        <dbReference type="ARBA" id="ARBA00009254"/>
    </source>
</evidence>
<dbReference type="Gene3D" id="1.10.287.310">
    <property type="match status" value="1"/>
</dbReference>
<keyword evidence="7" id="KW-1185">Reference proteome</keyword>
<evidence type="ECO:0000256" key="4">
    <source>
        <dbReference type="ARBA" id="ARBA00035204"/>
    </source>
</evidence>
<dbReference type="PANTHER" id="PTHR10916:SF0">
    <property type="entry name" value="LARGE RIBOSOMAL SUBUNIT PROTEIN UL29C"/>
    <property type="match status" value="1"/>
</dbReference>
<sequence>MTSNSELREMSDEQLEATAAEAAADLFRLRFQSQSERLNTPSDIRKNRRLIARVKTIQTERSKAANNTPAEA</sequence>
<dbReference type="GO" id="GO:0006412">
    <property type="term" value="P:translation"/>
    <property type="evidence" value="ECO:0007669"/>
    <property type="project" value="UniProtKB-UniRule"/>
</dbReference>
<protein>
    <recommendedName>
        <fullName evidence="4 5">Large ribosomal subunit protein uL29</fullName>
    </recommendedName>
</protein>
<proteinExistence type="inferred from homology"/>
<dbReference type="InterPro" id="IPR050063">
    <property type="entry name" value="Ribosomal_protein_uL29"/>
</dbReference>
<evidence type="ECO:0000313" key="7">
    <source>
        <dbReference type="Proteomes" id="UP000319004"/>
    </source>
</evidence>
<dbReference type="CDD" id="cd00427">
    <property type="entry name" value="Ribosomal_L29_HIP"/>
    <property type="match status" value="1"/>
</dbReference>
<dbReference type="AlphaFoldDB" id="A0A518HYI7"/>
<comment type="similarity">
    <text evidence="1 5">Belongs to the universal ribosomal protein uL29 family.</text>
</comment>
<dbReference type="PANTHER" id="PTHR10916">
    <property type="entry name" value="60S RIBOSOMAL PROTEIN L35/50S RIBOSOMAL PROTEIN L29"/>
    <property type="match status" value="1"/>
</dbReference>
<dbReference type="InterPro" id="IPR001854">
    <property type="entry name" value="Ribosomal_uL29"/>
</dbReference>
<dbReference type="SUPFAM" id="SSF46561">
    <property type="entry name" value="Ribosomal protein L29 (L29p)"/>
    <property type="match status" value="1"/>
</dbReference>
<keyword evidence="3 5" id="KW-0687">Ribonucleoprotein</keyword>
<gene>
    <name evidence="5 6" type="primary">rpmC</name>
    <name evidence="6" type="ORF">Enr13x_58130</name>
</gene>
<evidence type="ECO:0000256" key="5">
    <source>
        <dbReference type="HAMAP-Rule" id="MF_00374"/>
    </source>
</evidence>